<dbReference type="InterPro" id="IPR000182">
    <property type="entry name" value="GNAT_dom"/>
</dbReference>
<dbReference type="OrthoDB" id="3216107at2"/>
<proteinExistence type="predicted"/>
<dbReference type="PANTHER" id="PTHR43233">
    <property type="entry name" value="FAMILY N-ACETYLTRANSFERASE, PUTATIVE (AFU_ORTHOLOGUE AFUA_6G03350)-RELATED"/>
    <property type="match status" value="1"/>
</dbReference>
<gene>
    <name evidence="2" type="ORF">DN069_15300</name>
</gene>
<feature type="domain" description="N-acetyltransferase" evidence="1">
    <location>
        <begin position="49"/>
        <end position="181"/>
    </location>
</feature>
<protein>
    <submittedName>
        <fullName evidence="2">GNAT family N-acetyltransferase</fullName>
    </submittedName>
</protein>
<dbReference type="Pfam" id="PF00583">
    <property type="entry name" value="Acetyltransf_1"/>
    <property type="match status" value="1"/>
</dbReference>
<dbReference type="AlphaFoldDB" id="A0A2X0KCV1"/>
<dbReference type="Gene3D" id="3.40.630.30">
    <property type="match status" value="1"/>
</dbReference>
<reference evidence="2 3" key="1">
    <citation type="submission" date="2018-06" db="EMBL/GenBank/DDBJ databases">
        <title>Streptacidiphilus pinicola sp. nov., isolated from pine grove soil.</title>
        <authorList>
            <person name="Roh S.G."/>
            <person name="Park S."/>
            <person name="Kim M.-K."/>
            <person name="Yun B.-R."/>
            <person name="Park J."/>
            <person name="Kim M.J."/>
            <person name="Kim Y.S."/>
            <person name="Kim S.B."/>
        </authorList>
    </citation>
    <scope>NUCLEOTIDE SEQUENCE [LARGE SCALE GENOMIC DNA]</scope>
    <source>
        <strain evidence="2 3">MMS16-CNU450</strain>
    </source>
</reference>
<comment type="caution">
    <text evidence="2">The sequence shown here is derived from an EMBL/GenBank/DDBJ whole genome shotgun (WGS) entry which is preliminary data.</text>
</comment>
<dbReference type="PROSITE" id="PS51186">
    <property type="entry name" value="GNAT"/>
    <property type="match status" value="1"/>
</dbReference>
<keyword evidence="2" id="KW-0808">Transferase</keyword>
<sequence>MRPTLWPARGRRRALRLPVVIATRSDGLRLDTDRALIDVDRVHHWLSTDAFWALGRSRDKVARTIENSLVFGLYESAEPVDGHGDGDGEEHGAEPGKVGEQLAFARVVTDYATFGWLCDVYVAPEARGRGIGTWLAAAVVAELAPYGLKRLMLATVDAHEVYARAGFQPLPDPGRIMIISE</sequence>
<organism evidence="2 3">
    <name type="scientific">Streptacidiphilus pinicola</name>
    <dbReference type="NCBI Taxonomy" id="2219663"/>
    <lineage>
        <taxon>Bacteria</taxon>
        <taxon>Bacillati</taxon>
        <taxon>Actinomycetota</taxon>
        <taxon>Actinomycetes</taxon>
        <taxon>Kitasatosporales</taxon>
        <taxon>Streptomycetaceae</taxon>
        <taxon>Streptacidiphilus</taxon>
    </lineage>
</organism>
<dbReference type="EMBL" id="QKYN01000059">
    <property type="protein sequence ID" value="RAG84800.1"/>
    <property type="molecule type" value="Genomic_DNA"/>
</dbReference>
<evidence type="ECO:0000313" key="2">
    <source>
        <dbReference type="EMBL" id="RAG84800.1"/>
    </source>
</evidence>
<dbReference type="InterPro" id="IPR016181">
    <property type="entry name" value="Acyl_CoA_acyltransferase"/>
</dbReference>
<dbReference type="PANTHER" id="PTHR43233:SF1">
    <property type="entry name" value="FAMILY N-ACETYLTRANSFERASE, PUTATIVE (AFU_ORTHOLOGUE AFUA_6G03350)-RELATED"/>
    <property type="match status" value="1"/>
</dbReference>
<keyword evidence="3" id="KW-1185">Reference proteome</keyword>
<dbReference type="CDD" id="cd04301">
    <property type="entry name" value="NAT_SF"/>
    <property type="match status" value="1"/>
</dbReference>
<dbReference type="InterPro" id="IPR053144">
    <property type="entry name" value="Acetyltransferase_Butenolide"/>
</dbReference>
<evidence type="ECO:0000313" key="3">
    <source>
        <dbReference type="Proteomes" id="UP000248889"/>
    </source>
</evidence>
<dbReference type="Proteomes" id="UP000248889">
    <property type="component" value="Unassembled WGS sequence"/>
</dbReference>
<name>A0A2X0KCV1_9ACTN</name>
<dbReference type="SUPFAM" id="SSF55729">
    <property type="entry name" value="Acyl-CoA N-acyltransferases (Nat)"/>
    <property type="match status" value="1"/>
</dbReference>
<accession>A0A2X0KCV1</accession>
<dbReference type="GO" id="GO:0016747">
    <property type="term" value="F:acyltransferase activity, transferring groups other than amino-acyl groups"/>
    <property type="evidence" value="ECO:0007669"/>
    <property type="project" value="InterPro"/>
</dbReference>
<evidence type="ECO:0000259" key="1">
    <source>
        <dbReference type="PROSITE" id="PS51186"/>
    </source>
</evidence>